<reference evidence="2" key="1">
    <citation type="journal article" date="2013" name="Science">
        <title>Comparative analysis of bat genomes provides insight into the evolution of flight and immunity.</title>
        <authorList>
            <person name="Zhang G."/>
            <person name="Cowled C."/>
            <person name="Shi Z."/>
            <person name="Huang Z."/>
            <person name="Bishop-Lilly K.A."/>
            <person name="Fang X."/>
            <person name="Wynne J.W."/>
            <person name="Xiong Z."/>
            <person name="Baker M.L."/>
            <person name="Zhao W."/>
            <person name="Tachedjian M."/>
            <person name="Zhu Y."/>
            <person name="Zhou P."/>
            <person name="Jiang X."/>
            <person name="Ng J."/>
            <person name="Yang L."/>
            <person name="Wu L."/>
            <person name="Xiao J."/>
            <person name="Feng Y."/>
            <person name="Chen Y."/>
            <person name="Sun X."/>
            <person name="Zhang Y."/>
            <person name="Marsh G.A."/>
            <person name="Crameri G."/>
            <person name="Broder C.C."/>
            <person name="Frey K.G."/>
            <person name="Wang L.F."/>
            <person name="Wang J."/>
        </authorList>
    </citation>
    <scope>NUCLEOTIDE SEQUENCE [LARGE SCALE GENOMIC DNA]</scope>
</reference>
<proteinExistence type="predicted"/>
<dbReference type="PANTHER" id="PTHR13217">
    <property type="entry name" value="PLECKSTRIN HOMOLOGY DOMAIN-CONTAINING FAMILY G MEMBER 7"/>
    <property type="match status" value="1"/>
</dbReference>
<evidence type="ECO:0000313" key="1">
    <source>
        <dbReference type="EMBL" id="ELK23590.1"/>
    </source>
</evidence>
<dbReference type="GO" id="GO:0005886">
    <property type="term" value="C:plasma membrane"/>
    <property type="evidence" value="ECO:0007669"/>
    <property type="project" value="TreeGrafter"/>
</dbReference>
<dbReference type="Proteomes" id="UP000010556">
    <property type="component" value="Unassembled WGS sequence"/>
</dbReference>
<keyword evidence="2" id="KW-1185">Reference proteome</keyword>
<dbReference type="InterPro" id="IPR040181">
    <property type="entry name" value="PKHG5/7"/>
</dbReference>
<gene>
    <name evidence="1" type="ORF">MDA_GLEAN10004893</name>
</gene>
<dbReference type="GO" id="GO:0030424">
    <property type="term" value="C:axon"/>
    <property type="evidence" value="ECO:0007669"/>
    <property type="project" value="TreeGrafter"/>
</dbReference>
<sequence length="155" mass="17435">MSPGLLAASSCFRASPSTVSSSPVPRAADPLRALPAGQEGEWRSGDSWEKGRSGEESRHLHTLLLFSNIPEIAHLHRWVWGSVMAWMVEKARHTQVLLQPGDLLKGFNMFGSLFKPYIRYCMEEGCMEYMRSLLHDNDLFRAYMTWAEKTSSASG</sequence>
<accession>L5LC59</accession>
<dbReference type="GO" id="GO:0007266">
    <property type="term" value="P:Rho protein signal transduction"/>
    <property type="evidence" value="ECO:0007669"/>
    <property type="project" value="TreeGrafter"/>
</dbReference>
<evidence type="ECO:0000313" key="2">
    <source>
        <dbReference type="Proteomes" id="UP000010556"/>
    </source>
</evidence>
<protein>
    <submittedName>
        <fullName evidence="1">Pleckstrin like proteiny domain-containing family G member 5</fullName>
    </submittedName>
</protein>
<dbReference type="InterPro" id="IPR035899">
    <property type="entry name" value="DBL_dom_sf"/>
</dbReference>
<dbReference type="AlphaFoldDB" id="L5LC59"/>
<name>L5LC59_MYODS</name>
<dbReference type="SUPFAM" id="SSF48065">
    <property type="entry name" value="DBL homology domain (DH-domain)"/>
    <property type="match status" value="1"/>
</dbReference>
<dbReference type="PANTHER" id="PTHR13217:SF11">
    <property type="entry name" value="PLECKSTRIN HOMOLOGY DOMAIN-CONTAINING FAMILY G MEMBER 5"/>
    <property type="match status" value="1"/>
</dbReference>
<dbReference type="GO" id="GO:0043542">
    <property type="term" value="P:endothelial cell migration"/>
    <property type="evidence" value="ECO:0007669"/>
    <property type="project" value="TreeGrafter"/>
</dbReference>
<dbReference type="Gene3D" id="1.20.900.10">
    <property type="entry name" value="Dbl homology (DH) domain"/>
    <property type="match status" value="1"/>
</dbReference>
<dbReference type="EMBL" id="KB113397">
    <property type="protein sequence ID" value="ELK23590.1"/>
    <property type="molecule type" value="Genomic_DNA"/>
</dbReference>
<dbReference type="GO" id="GO:0030139">
    <property type="term" value="C:endocytic vesicle"/>
    <property type="evidence" value="ECO:0007669"/>
    <property type="project" value="TreeGrafter"/>
</dbReference>
<organism evidence="1 2">
    <name type="scientific">Myotis davidii</name>
    <name type="common">David's myotis</name>
    <dbReference type="NCBI Taxonomy" id="225400"/>
    <lineage>
        <taxon>Eukaryota</taxon>
        <taxon>Metazoa</taxon>
        <taxon>Chordata</taxon>
        <taxon>Craniata</taxon>
        <taxon>Vertebrata</taxon>
        <taxon>Euteleostomi</taxon>
        <taxon>Mammalia</taxon>
        <taxon>Eutheria</taxon>
        <taxon>Laurasiatheria</taxon>
        <taxon>Chiroptera</taxon>
        <taxon>Yangochiroptera</taxon>
        <taxon>Vespertilionidae</taxon>
        <taxon>Myotis</taxon>
    </lineage>
</organism>